<sequence>MNAARPRPGAVLFDLDGTLVDTAPDLIAATNRLRLEHDLPPLPYAQVRAVVSNGGAALVELALAQRQEIDRDAGLQRLLALYQTNVATESRAFPGLVELVAALDAQGVGWGVVTNKQRRFAVPLLSQLALNPRVLVCADDLSACKPDPAPLFEAARRLAVDPDRCWYVGDHLRDMQAAVNAGMLPVAALYGYLGADERPESWPAKLRFTDSESLAAAILAACGEAA</sequence>
<dbReference type="Gene3D" id="1.10.150.240">
    <property type="entry name" value="Putative phosphatase, domain 2"/>
    <property type="match status" value="1"/>
</dbReference>
<keyword evidence="3" id="KW-0460">Magnesium</keyword>
<dbReference type="SUPFAM" id="SSF56784">
    <property type="entry name" value="HAD-like"/>
    <property type="match status" value="1"/>
</dbReference>
<dbReference type="GO" id="GO:0005829">
    <property type="term" value="C:cytosol"/>
    <property type="evidence" value="ECO:0007669"/>
    <property type="project" value="TreeGrafter"/>
</dbReference>
<evidence type="ECO:0000256" key="4">
    <source>
        <dbReference type="ARBA" id="ARBA00023277"/>
    </source>
</evidence>
<dbReference type="STRING" id="376489.A5892_12725"/>
<keyword evidence="1" id="KW-0479">Metal-binding</keyword>
<dbReference type="GO" id="GO:0046872">
    <property type="term" value="F:metal ion binding"/>
    <property type="evidence" value="ECO:0007669"/>
    <property type="project" value="UniProtKB-KW"/>
</dbReference>
<proteinExistence type="predicted"/>
<dbReference type="InterPro" id="IPR023214">
    <property type="entry name" value="HAD_sf"/>
</dbReference>
<dbReference type="EMBL" id="CP015243">
    <property type="protein sequence ID" value="ANF58224.1"/>
    <property type="molecule type" value="Genomic_DNA"/>
</dbReference>
<dbReference type="GO" id="GO:0008967">
    <property type="term" value="F:phosphoglycolate phosphatase activity"/>
    <property type="evidence" value="ECO:0007669"/>
    <property type="project" value="TreeGrafter"/>
</dbReference>
<protein>
    <recommendedName>
        <fullName evidence="7">Phosphoglycolate phosphatase</fullName>
    </recommendedName>
</protein>
<dbReference type="PANTHER" id="PTHR43434">
    <property type="entry name" value="PHOSPHOGLYCOLATE PHOSPHATASE"/>
    <property type="match status" value="1"/>
</dbReference>
<keyword evidence="2" id="KW-0378">Hydrolase</keyword>
<evidence type="ECO:0008006" key="7">
    <source>
        <dbReference type="Google" id="ProtNLM"/>
    </source>
</evidence>
<evidence type="ECO:0000256" key="3">
    <source>
        <dbReference type="ARBA" id="ARBA00022842"/>
    </source>
</evidence>
<dbReference type="NCBIfam" id="TIGR01549">
    <property type="entry name" value="HAD-SF-IA-v1"/>
    <property type="match status" value="1"/>
</dbReference>
<reference evidence="5 6" key="1">
    <citation type="submission" date="2016-04" db="EMBL/GenBank/DDBJ databases">
        <title>Complete Genome Sequence of Halotalea alkalilenta IHB B 13600.</title>
        <authorList>
            <person name="Swarnkar M.K."/>
            <person name="Sharma A."/>
            <person name="Kaushal K."/>
            <person name="Soni R."/>
            <person name="Rana S."/>
            <person name="Singh A.K."/>
            <person name="Gulati A."/>
        </authorList>
    </citation>
    <scope>NUCLEOTIDE SEQUENCE [LARGE SCALE GENOMIC DNA]</scope>
    <source>
        <strain evidence="5 6">IHB B 13600</strain>
    </source>
</reference>
<dbReference type="RefSeq" id="WP_064123124.1">
    <property type="nucleotide sequence ID" value="NZ_CP015243.1"/>
</dbReference>
<accession>A0A172YG79</accession>
<evidence type="ECO:0000256" key="2">
    <source>
        <dbReference type="ARBA" id="ARBA00022801"/>
    </source>
</evidence>
<dbReference type="InterPro" id="IPR050155">
    <property type="entry name" value="HAD-like_hydrolase_sf"/>
</dbReference>
<evidence type="ECO:0000313" key="5">
    <source>
        <dbReference type="EMBL" id="ANF58224.1"/>
    </source>
</evidence>
<dbReference type="GO" id="GO:0006281">
    <property type="term" value="P:DNA repair"/>
    <property type="evidence" value="ECO:0007669"/>
    <property type="project" value="TreeGrafter"/>
</dbReference>
<keyword evidence="6" id="KW-1185">Reference proteome</keyword>
<dbReference type="PANTHER" id="PTHR43434:SF23">
    <property type="entry name" value="PHOSPHOGLYCOLATE PHOSPHATASE"/>
    <property type="match status" value="1"/>
</dbReference>
<gene>
    <name evidence="5" type="ORF">A5892_12725</name>
</gene>
<dbReference type="AlphaFoldDB" id="A0A172YG79"/>
<organism evidence="5 6">
    <name type="scientific">Halotalea alkalilenta</name>
    <dbReference type="NCBI Taxonomy" id="376489"/>
    <lineage>
        <taxon>Bacteria</taxon>
        <taxon>Pseudomonadati</taxon>
        <taxon>Pseudomonadota</taxon>
        <taxon>Gammaproteobacteria</taxon>
        <taxon>Oceanospirillales</taxon>
        <taxon>Halomonadaceae</taxon>
        <taxon>Halotalea</taxon>
    </lineage>
</organism>
<dbReference type="SFLD" id="SFLDS00003">
    <property type="entry name" value="Haloacid_Dehalogenase"/>
    <property type="match status" value="1"/>
</dbReference>
<name>A0A172YG79_9GAMM</name>
<dbReference type="Gene3D" id="3.40.50.1000">
    <property type="entry name" value="HAD superfamily/HAD-like"/>
    <property type="match status" value="1"/>
</dbReference>
<dbReference type="NCBIfam" id="TIGR01509">
    <property type="entry name" value="HAD-SF-IA-v3"/>
    <property type="match status" value="1"/>
</dbReference>
<dbReference type="InterPro" id="IPR036412">
    <property type="entry name" value="HAD-like_sf"/>
</dbReference>
<dbReference type="Proteomes" id="UP000077875">
    <property type="component" value="Chromosome"/>
</dbReference>
<dbReference type="InterPro" id="IPR023198">
    <property type="entry name" value="PGP-like_dom2"/>
</dbReference>
<dbReference type="InterPro" id="IPR041492">
    <property type="entry name" value="HAD_2"/>
</dbReference>
<dbReference type="KEGG" id="haa:A5892_12725"/>
<dbReference type="Pfam" id="PF13419">
    <property type="entry name" value="HAD_2"/>
    <property type="match status" value="1"/>
</dbReference>
<keyword evidence="4" id="KW-0119">Carbohydrate metabolism</keyword>
<evidence type="ECO:0000313" key="6">
    <source>
        <dbReference type="Proteomes" id="UP000077875"/>
    </source>
</evidence>
<dbReference type="InterPro" id="IPR006439">
    <property type="entry name" value="HAD-SF_hydro_IA"/>
</dbReference>
<dbReference type="SFLD" id="SFLDG01129">
    <property type="entry name" value="C1.5:_HAD__Beta-PGM__Phosphata"/>
    <property type="match status" value="1"/>
</dbReference>
<evidence type="ECO:0000256" key="1">
    <source>
        <dbReference type="ARBA" id="ARBA00022723"/>
    </source>
</evidence>